<sequence length="215" mass="24140">MHVTTEELVMQQTLFNLFVFRILSIIAQGLIVWTLTTYPYKWVDRKYHTALLLGITLPWILYTLYKPYPFIRFEPLYAARGDANGCLDLLRLETSKAPIRTSYSFTYGSCTAILRLRLSDLPIADHAAAAERQIGYLASNVAAQDFMGTSRHSSSGGNSADDLVENTYASLHCTKSWGGIARWIAKWQLGDSIGNRTLDTAPTEAPPVQKLKIEF</sequence>
<organism evidence="2 3">
    <name type="scientific">Mortierella alpina</name>
    <name type="common">Oleaginous fungus</name>
    <name type="synonym">Mortierella renispora</name>
    <dbReference type="NCBI Taxonomy" id="64518"/>
    <lineage>
        <taxon>Eukaryota</taxon>
        <taxon>Fungi</taxon>
        <taxon>Fungi incertae sedis</taxon>
        <taxon>Mucoromycota</taxon>
        <taxon>Mortierellomycotina</taxon>
        <taxon>Mortierellomycetes</taxon>
        <taxon>Mortierellales</taxon>
        <taxon>Mortierellaceae</taxon>
        <taxon>Mortierella</taxon>
    </lineage>
</organism>
<comment type="caution">
    <text evidence="2">The sequence shown here is derived from an EMBL/GenBank/DDBJ whole genome shotgun (WGS) entry which is preliminary data.</text>
</comment>
<dbReference type="Proteomes" id="UP000717515">
    <property type="component" value="Unassembled WGS sequence"/>
</dbReference>
<reference evidence="2" key="1">
    <citation type="submission" date="2021-07" db="EMBL/GenBank/DDBJ databases">
        <title>Draft genome of Mortierella alpina, strain LL118, isolated from an aspen leaf litter sample.</title>
        <authorList>
            <person name="Yang S."/>
            <person name="Vinatzer B.A."/>
        </authorList>
    </citation>
    <scope>NUCLEOTIDE SEQUENCE</scope>
    <source>
        <strain evidence="2">LL118</strain>
    </source>
</reference>
<keyword evidence="1" id="KW-0812">Transmembrane</keyword>
<dbReference type="EMBL" id="JAIFTL010000087">
    <property type="protein sequence ID" value="KAG9323813.1"/>
    <property type="molecule type" value="Genomic_DNA"/>
</dbReference>
<evidence type="ECO:0000256" key="1">
    <source>
        <dbReference type="SAM" id="Phobius"/>
    </source>
</evidence>
<protein>
    <submittedName>
        <fullName evidence="2">Uncharacterized protein</fullName>
    </submittedName>
</protein>
<feature type="transmembrane region" description="Helical" evidence="1">
    <location>
        <begin position="14"/>
        <end position="35"/>
    </location>
</feature>
<accession>A0A9P8CX14</accession>
<gene>
    <name evidence="2" type="ORF">KVV02_002259</name>
</gene>
<name>A0A9P8CX14_MORAP</name>
<proteinExistence type="predicted"/>
<evidence type="ECO:0000313" key="3">
    <source>
        <dbReference type="Proteomes" id="UP000717515"/>
    </source>
</evidence>
<dbReference type="AlphaFoldDB" id="A0A9P8CX14"/>
<feature type="transmembrane region" description="Helical" evidence="1">
    <location>
        <begin position="47"/>
        <end position="65"/>
    </location>
</feature>
<evidence type="ECO:0000313" key="2">
    <source>
        <dbReference type="EMBL" id="KAG9323813.1"/>
    </source>
</evidence>
<keyword evidence="1" id="KW-1133">Transmembrane helix</keyword>
<keyword evidence="1" id="KW-0472">Membrane</keyword>